<dbReference type="SMART" id="SM00248">
    <property type="entry name" value="ANK"/>
    <property type="match status" value="1"/>
</dbReference>
<keyword evidence="5" id="KW-1185">Reference proteome</keyword>
<protein>
    <submittedName>
        <fullName evidence="4">Uncharacterized protein</fullName>
    </submittedName>
</protein>
<dbReference type="PROSITE" id="PS50088">
    <property type="entry name" value="ANK_REPEAT"/>
    <property type="match status" value="1"/>
</dbReference>
<proteinExistence type="predicted"/>
<dbReference type="Proteomes" id="UP001620645">
    <property type="component" value="Unassembled WGS sequence"/>
</dbReference>
<name>A0ABD2HUH6_HETSC</name>
<evidence type="ECO:0000313" key="4">
    <source>
        <dbReference type="EMBL" id="KAL3070242.1"/>
    </source>
</evidence>
<dbReference type="AlphaFoldDB" id="A0ABD2HUH6"/>
<dbReference type="SUPFAM" id="SSF48403">
    <property type="entry name" value="Ankyrin repeat"/>
    <property type="match status" value="1"/>
</dbReference>
<reference evidence="4 5" key="1">
    <citation type="submission" date="2024-10" db="EMBL/GenBank/DDBJ databases">
        <authorList>
            <person name="Kim D."/>
        </authorList>
    </citation>
    <scope>NUCLEOTIDE SEQUENCE [LARGE SCALE GENOMIC DNA]</scope>
    <source>
        <strain evidence="4">Taebaek</strain>
    </source>
</reference>
<accession>A0ABD2HUH6</accession>
<keyword evidence="1" id="KW-0677">Repeat</keyword>
<dbReference type="Gene3D" id="1.25.40.20">
    <property type="entry name" value="Ankyrin repeat-containing domain"/>
    <property type="match status" value="1"/>
</dbReference>
<sequence>MHGFYCNCQCFPHFSATLLVVNGANVNLADSDGMTPLMTSCSLGQIDIVRLLLSHGAIVEQTDLTGAFCL</sequence>
<dbReference type="PROSITE" id="PS50297">
    <property type="entry name" value="ANK_REP_REGION"/>
    <property type="match status" value="1"/>
</dbReference>
<gene>
    <name evidence="4" type="ORF">niasHS_015573</name>
</gene>
<dbReference type="InterPro" id="IPR036770">
    <property type="entry name" value="Ankyrin_rpt-contain_sf"/>
</dbReference>
<dbReference type="EMBL" id="JBICCN010000415">
    <property type="protein sequence ID" value="KAL3070242.1"/>
    <property type="molecule type" value="Genomic_DNA"/>
</dbReference>
<evidence type="ECO:0000256" key="2">
    <source>
        <dbReference type="ARBA" id="ARBA00023043"/>
    </source>
</evidence>
<dbReference type="InterPro" id="IPR002110">
    <property type="entry name" value="Ankyrin_rpt"/>
</dbReference>
<evidence type="ECO:0000256" key="1">
    <source>
        <dbReference type="ARBA" id="ARBA00022737"/>
    </source>
</evidence>
<feature type="repeat" description="ANK" evidence="3">
    <location>
        <begin position="32"/>
        <end position="64"/>
    </location>
</feature>
<evidence type="ECO:0000256" key="3">
    <source>
        <dbReference type="PROSITE-ProRule" id="PRU00023"/>
    </source>
</evidence>
<dbReference type="PANTHER" id="PTHR24171">
    <property type="entry name" value="ANKYRIN REPEAT DOMAIN-CONTAINING PROTEIN 39-RELATED"/>
    <property type="match status" value="1"/>
</dbReference>
<evidence type="ECO:0000313" key="5">
    <source>
        <dbReference type="Proteomes" id="UP001620645"/>
    </source>
</evidence>
<keyword evidence="2 3" id="KW-0040">ANK repeat</keyword>
<dbReference type="Pfam" id="PF12796">
    <property type="entry name" value="Ank_2"/>
    <property type="match status" value="1"/>
</dbReference>
<organism evidence="4 5">
    <name type="scientific">Heterodera schachtii</name>
    <name type="common">Sugarbeet cyst nematode worm</name>
    <name type="synonym">Tylenchus schachtii</name>
    <dbReference type="NCBI Taxonomy" id="97005"/>
    <lineage>
        <taxon>Eukaryota</taxon>
        <taxon>Metazoa</taxon>
        <taxon>Ecdysozoa</taxon>
        <taxon>Nematoda</taxon>
        <taxon>Chromadorea</taxon>
        <taxon>Rhabditida</taxon>
        <taxon>Tylenchina</taxon>
        <taxon>Tylenchomorpha</taxon>
        <taxon>Tylenchoidea</taxon>
        <taxon>Heteroderidae</taxon>
        <taxon>Heteroderinae</taxon>
        <taxon>Heterodera</taxon>
    </lineage>
</organism>
<comment type="caution">
    <text evidence="4">The sequence shown here is derived from an EMBL/GenBank/DDBJ whole genome shotgun (WGS) entry which is preliminary data.</text>
</comment>